<proteinExistence type="inferred from homology"/>
<evidence type="ECO:0000259" key="8">
    <source>
        <dbReference type="Pfam" id="PF00326"/>
    </source>
</evidence>
<evidence type="ECO:0000313" key="11">
    <source>
        <dbReference type="Proteomes" id="UP001465755"/>
    </source>
</evidence>
<evidence type="ECO:0000256" key="6">
    <source>
        <dbReference type="RuleBase" id="RU368024"/>
    </source>
</evidence>
<gene>
    <name evidence="10" type="ORF">WJX73_000704</name>
</gene>
<dbReference type="GO" id="GO:0004252">
    <property type="term" value="F:serine-type endopeptidase activity"/>
    <property type="evidence" value="ECO:0007669"/>
    <property type="project" value="UniProtKB-UniRule"/>
</dbReference>
<dbReference type="EC" id="3.4.21.-" evidence="6"/>
<dbReference type="GO" id="GO:0005829">
    <property type="term" value="C:cytosol"/>
    <property type="evidence" value="ECO:0007669"/>
    <property type="project" value="TreeGrafter"/>
</dbReference>
<feature type="domain" description="Peptidase S9 prolyl oligopeptidase catalytic" evidence="8">
    <location>
        <begin position="573"/>
        <end position="797"/>
    </location>
</feature>
<dbReference type="GO" id="GO:0006508">
    <property type="term" value="P:proteolysis"/>
    <property type="evidence" value="ECO:0007669"/>
    <property type="project" value="UniProtKB-KW"/>
</dbReference>
<keyword evidence="5 6" id="KW-0720">Serine protease</keyword>
<keyword evidence="7" id="KW-0812">Transmembrane</keyword>
<evidence type="ECO:0000256" key="3">
    <source>
        <dbReference type="ARBA" id="ARBA00022670"/>
    </source>
</evidence>
<dbReference type="Gene3D" id="2.130.10.120">
    <property type="entry name" value="Prolyl oligopeptidase, N-terminal domain"/>
    <property type="match status" value="1"/>
</dbReference>
<evidence type="ECO:0000259" key="9">
    <source>
        <dbReference type="Pfam" id="PF02897"/>
    </source>
</evidence>
<evidence type="ECO:0000256" key="7">
    <source>
        <dbReference type="SAM" id="Phobius"/>
    </source>
</evidence>
<dbReference type="Pfam" id="PF02897">
    <property type="entry name" value="Peptidase_S9_N"/>
    <property type="match status" value="1"/>
</dbReference>
<dbReference type="SUPFAM" id="SSF53474">
    <property type="entry name" value="alpha/beta-Hydrolases"/>
    <property type="match status" value="1"/>
</dbReference>
<organism evidence="10 11">
    <name type="scientific">Symbiochloris irregularis</name>
    <dbReference type="NCBI Taxonomy" id="706552"/>
    <lineage>
        <taxon>Eukaryota</taxon>
        <taxon>Viridiplantae</taxon>
        <taxon>Chlorophyta</taxon>
        <taxon>core chlorophytes</taxon>
        <taxon>Trebouxiophyceae</taxon>
        <taxon>Trebouxiales</taxon>
        <taxon>Trebouxiaceae</taxon>
        <taxon>Symbiochloris</taxon>
    </lineage>
</organism>
<dbReference type="AlphaFoldDB" id="A0AAW1NT60"/>
<dbReference type="InterPro" id="IPR029058">
    <property type="entry name" value="AB_hydrolase_fold"/>
</dbReference>
<keyword evidence="7" id="KW-0472">Membrane</keyword>
<accession>A0AAW1NT60</accession>
<keyword evidence="11" id="KW-1185">Reference proteome</keyword>
<dbReference type="PANTHER" id="PTHR42881">
    <property type="entry name" value="PROLYL ENDOPEPTIDASE"/>
    <property type="match status" value="1"/>
</dbReference>
<feature type="transmembrane region" description="Helical" evidence="7">
    <location>
        <begin position="15"/>
        <end position="36"/>
    </location>
</feature>
<evidence type="ECO:0000256" key="4">
    <source>
        <dbReference type="ARBA" id="ARBA00022801"/>
    </source>
</evidence>
<dbReference type="PANTHER" id="PTHR42881:SF2">
    <property type="entry name" value="PROLYL ENDOPEPTIDASE"/>
    <property type="match status" value="1"/>
</dbReference>
<evidence type="ECO:0000313" key="10">
    <source>
        <dbReference type="EMBL" id="KAK9792686.1"/>
    </source>
</evidence>
<dbReference type="Pfam" id="PF00326">
    <property type="entry name" value="Peptidase_S9"/>
    <property type="match status" value="1"/>
</dbReference>
<dbReference type="FunFam" id="3.40.50.1820:FF:000005">
    <property type="entry name" value="Prolyl endopeptidase"/>
    <property type="match status" value="1"/>
</dbReference>
<evidence type="ECO:0000256" key="1">
    <source>
        <dbReference type="ARBA" id="ARBA00001070"/>
    </source>
</evidence>
<reference evidence="10 11" key="1">
    <citation type="journal article" date="2024" name="Nat. Commun.">
        <title>Phylogenomics reveals the evolutionary origins of lichenization in chlorophyte algae.</title>
        <authorList>
            <person name="Puginier C."/>
            <person name="Libourel C."/>
            <person name="Otte J."/>
            <person name="Skaloud P."/>
            <person name="Haon M."/>
            <person name="Grisel S."/>
            <person name="Petersen M."/>
            <person name="Berrin J.G."/>
            <person name="Delaux P.M."/>
            <person name="Dal Grande F."/>
            <person name="Keller J."/>
        </authorList>
    </citation>
    <scope>NUCLEOTIDE SEQUENCE [LARGE SCALE GENOMIC DNA]</scope>
    <source>
        <strain evidence="10 11">SAG 2036</strain>
    </source>
</reference>
<dbReference type="GO" id="GO:0070012">
    <property type="term" value="F:oligopeptidase activity"/>
    <property type="evidence" value="ECO:0007669"/>
    <property type="project" value="TreeGrafter"/>
</dbReference>
<evidence type="ECO:0000256" key="2">
    <source>
        <dbReference type="ARBA" id="ARBA00005228"/>
    </source>
</evidence>
<dbReference type="InterPro" id="IPR002470">
    <property type="entry name" value="Peptidase_S9A"/>
</dbReference>
<dbReference type="Gene3D" id="3.40.50.1820">
    <property type="entry name" value="alpha/beta hydrolase"/>
    <property type="match status" value="1"/>
</dbReference>
<comment type="catalytic activity">
    <reaction evidence="1">
        <text>Hydrolysis of Pro-|-Xaa &gt;&gt; Ala-|-Xaa in oligopeptides.</text>
        <dbReference type="EC" id="3.4.21.26"/>
    </reaction>
</comment>
<keyword evidence="4 6" id="KW-0378">Hydrolase</keyword>
<dbReference type="InterPro" id="IPR023302">
    <property type="entry name" value="Pept_S9A_N"/>
</dbReference>
<keyword evidence="3 6" id="KW-0645">Protease</keyword>
<comment type="similarity">
    <text evidence="2 6">Belongs to the peptidase S9A family.</text>
</comment>
<dbReference type="FunFam" id="2.130.10.120:FF:000001">
    <property type="entry name" value="Prolyl endopeptidase"/>
    <property type="match status" value="1"/>
</dbReference>
<dbReference type="PRINTS" id="PR00862">
    <property type="entry name" value="PROLIGOPTASE"/>
</dbReference>
<dbReference type="InterPro" id="IPR001375">
    <property type="entry name" value="Peptidase_S9_cat"/>
</dbReference>
<sequence>MSNHFAPQGGYSPAARYAAIGLCTTAVVGCGLALYYRRQTVKTFALSGRLLTNPGAPVAPITVAPSEYPKVRRDESVVETLHGVSVSDPYRWLEDPDSEETRSFVSAQNALTSKVLESCETRDKFSGLMKQLFDYPRYGCPFKRGSRYYYSHNSGLQAQNVIYTQKSVEAEATVLLDPNKFSEDGTVALEGMKFSEDGSLLAYELAKGGSDWHSIKIMGIDAATGKGKDLQEELHHIKFNSTAWTHDNKGFFYNRYPAPSKGGGDLGTETDANKGQQLWYHVVGAPQSSDAFLLDFPDQPEWMASAEITDDGRFLLVSISMGCEPSNQLWYLDLQRLPTSKGASSGLDFSQYDKQKGASADALPLNKLIDEFEAAWEVLANEGTSFTLMTNQDAPRYRIVRGDIAGAQSPKEYQDLIPQHDTHLLQWACAMKGDALVVCYLQHARSKLQRHSLASGQHVGDVPLPGLGSVREFSGRRRDSEAFFLYTDFTVPAAIYRFRVDGKEEEPKLFRQAKLKVDNFSPDQFESHQVFVTSPDGTKVPMFIVHKKGISLDGSNTTLLYGYGGFNISLEPSFSVARLCFMLAYNGVFAMANLRGGGEYGLKWRNSGSLHNKQNVFDDFAACAEHLTASNYCSASKLIIQGGSNGGLLVAACANQRPDLFACGIAQVGVHDMLRFHKFTIGHAWITDFGNPDKMADFEYLMTYSPIHNVRVPSSGSRQHPAMLLTSGDHDDRVVPLHTHKLLATLQHTLAGSGRDSLQRNPLLARYETKAGHGAGKPTEKIIAEYADIFGFAAAVTSATWAA</sequence>
<evidence type="ECO:0000256" key="5">
    <source>
        <dbReference type="ARBA" id="ARBA00022825"/>
    </source>
</evidence>
<dbReference type="EMBL" id="JALJOQ010000160">
    <property type="protein sequence ID" value="KAK9792686.1"/>
    <property type="molecule type" value="Genomic_DNA"/>
</dbReference>
<comment type="caution">
    <text evidence="10">The sequence shown here is derived from an EMBL/GenBank/DDBJ whole genome shotgun (WGS) entry which is preliminary data.</text>
</comment>
<protein>
    <recommendedName>
        <fullName evidence="6">Prolyl endopeptidase</fullName>
        <ecNumber evidence="6">3.4.21.-</ecNumber>
    </recommendedName>
</protein>
<dbReference type="SUPFAM" id="SSF50993">
    <property type="entry name" value="Peptidase/esterase 'gauge' domain"/>
    <property type="match status" value="1"/>
</dbReference>
<name>A0AAW1NT60_9CHLO</name>
<keyword evidence="7" id="KW-1133">Transmembrane helix</keyword>
<dbReference type="Proteomes" id="UP001465755">
    <property type="component" value="Unassembled WGS sequence"/>
</dbReference>
<feature type="domain" description="Peptidase S9A N-terminal" evidence="9">
    <location>
        <begin position="69"/>
        <end position="508"/>
    </location>
</feature>
<dbReference type="InterPro" id="IPR051167">
    <property type="entry name" value="Prolyl_oligopep/macrocyclase"/>
</dbReference>